<sequence length="343" mass="36588">MDETKDSGGTTTLGDAATHTAAEEATANASAEEVSILGHEAQINLRGNEQSLALISVQHDATSQADIAEDIRGSTEGPAAEVPGFGPCETSLIVVNPSTAGTHQISPRDGDDLLPGAATIENQNSWVISTEVKSSSSPSSPVMKSGENSYTSSKHLVDESDTEETGDEKYRKKIDKGKGKEVPPRGLDEESAPPAEGQQSQSLANNVPWERVPERPPQKLPIRFTDCLGRNFVWPWIRARSWKGAKRLIESAFLYVEVLGPHVFAGHYDLTIQEMWSDPKTAAINPTLASYSPASPQESSSSVPPDTFVHGYEASSSASSSSVQAGHPPKYTQPSGEILARPG</sequence>
<evidence type="ECO:0000313" key="3">
    <source>
        <dbReference type="EMBL" id="ROW03191.1"/>
    </source>
</evidence>
<evidence type="ECO:0000256" key="1">
    <source>
        <dbReference type="SAM" id="MobiDB-lite"/>
    </source>
</evidence>
<keyword evidence="4" id="KW-1185">Reference proteome</keyword>
<feature type="compositionally biased region" description="Low complexity" evidence="1">
    <location>
        <begin position="132"/>
        <end position="145"/>
    </location>
</feature>
<feature type="region of interest" description="Disordered" evidence="1">
    <location>
        <begin position="131"/>
        <end position="214"/>
    </location>
</feature>
<name>A0A423WIE6_9PEZI</name>
<gene>
    <name evidence="3" type="ORF">VPNG_08130</name>
</gene>
<dbReference type="InterPro" id="IPR054464">
    <property type="entry name" value="ULD_fung"/>
</dbReference>
<reference evidence="3 4" key="1">
    <citation type="submission" date="2015-09" db="EMBL/GenBank/DDBJ databases">
        <title>Host preference determinants of Valsa canker pathogens revealed by comparative genomics.</title>
        <authorList>
            <person name="Yin Z."/>
            <person name="Huang L."/>
        </authorList>
    </citation>
    <scope>NUCLEOTIDE SEQUENCE [LARGE SCALE GENOMIC DNA]</scope>
    <source>
        <strain evidence="3 4">SXYLt</strain>
    </source>
</reference>
<feature type="compositionally biased region" description="Low complexity" evidence="1">
    <location>
        <begin position="290"/>
        <end position="305"/>
    </location>
</feature>
<accession>A0A423WIE6</accession>
<feature type="compositionally biased region" description="Basic and acidic residues" evidence="1">
    <location>
        <begin position="176"/>
        <end position="188"/>
    </location>
</feature>
<comment type="caution">
    <text evidence="3">The sequence shown here is derived from an EMBL/GenBank/DDBJ whole genome shotgun (WGS) entry which is preliminary data.</text>
</comment>
<evidence type="ECO:0000313" key="4">
    <source>
        <dbReference type="Proteomes" id="UP000285146"/>
    </source>
</evidence>
<dbReference type="InParanoid" id="A0A423WIE6"/>
<dbReference type="AlphaFoldDB" id="A0A423WIE6"/>
<protein>
    <recommendedName>
        <fullName evidence="2">Ubiquitin-like domain-containing protein</fullName>
    </recommendedName>
</protein>
<evidence type="ECO:0000259" key="2">
    <source>
        <dbReference type="Pfam" id="PF22893"/>
    </source>
</evidence>
<feature type="compositionally biased region" description="Low complexity" evidence="1">
    <location>
        <begin position="16"/>
        <end position="33"/>
    </location>
</feature>
<feature type="region of interest" description="Disordered" evidence="1">
    <location>
        <begin position="287"/>
        <end position="343"/>
    </location>
</feature>
<dbReference type="Pfam" id="PF22893">
    <property type="entry name" value="ULD_2"/>
    <property type="match status" value="1"/>
</dbReference>
<feature type="domain" description="Ubiquitin-like" evidence="2">
    <location>
        <begin position="219"/>
        <end position="272"/>
    </location>
</feature>
<dbReference type="EMBL" id="LKEB01000050">
    <property type="protein sequence ID" value="ROW03191.1"/>
    <property type="molecule type" value="Genomic_DNA"/>
</dbReference>
<dbReference type="OrthoDB" id="3045089at2759"/>
<feature type="region of interest" description="Disordered" evidence="1">
    <location>
        <begin position="59"/>
        <end position="85"/>
    </location>
</feature>
<organism evidence="3 4">
    <name type="scientific">Cytospora leucostoma</name>
    <dbReference type="NCBI Taxonomy" id="1230097"/>
    <lineage>
        <taxon>Eukaryota</taxon>
        <taxon>Fungi</taxon>
        <taxon>Dikarya</taxon>
        <taxon>Ascomycota</taxon>
        <taxon>Pezizomycotina</taxon>
        <taxon>Sordariomycetes</taxon>
        <taxon>Sordariomycetidae</taxon>
        <taxon>Diaporthales</taxon>
        <taxon>Cytosporaceae</taxon>
        <taxon>Cytospora</taxon>
    </lineage>
</organism>
<dbReference type="Proteomes" id="UP000285146">
    <property type="component" value="Unassembled WGS sequence"/>
</dbReference>
<feature type="region of interest" description="Disordered" evidence="1">
    <location>
        <begin position="1"/>
        <end position="33"/>
    </location>
</feature>
<proteinExistence type="predicted"/>